<protein>
    <recommendedName>
        <fullName evidence="4">GRIP domain-containing protein</fullName>
    </recommendedName>
</protein>
<dbReference type="PANTHER" id="PTHR23159">
    <property type="entry name" value="CENTROSOMAL PROTEIN 2"/>
    <property type="match status" value="1"/>
</dbReference>
<feature type="coiled-coil region" evidence="1">
    <location>
        <begin position="57"/>
        <end position="84"/>
    </location>
</feature>
<evidence type="ECO:0000256" key="1">
    <source>
        <dbReference type="SAM" id="Coils"/>
    </source>
</evidence>
<keyword evidence="3" id="KW-1185">Reference proteome</keyword>
<name>A0A8S9ZMU8_9BILA</name>
<sequence>MACKEKDRHLNQLRERLAEIETIVSSGRSAQLAYCAQLNQRLAEREIEFTTEMDGLIASHEHRVRQLKQEIVDLRVELARKERSILTIEQISRKDQTTQTDNIIITEGITNELDGQKDEAKIENAIELSRSPTTDSIKSTSQTVNIQTDKASVVQIGAEVVATLDAYRNEAAVWRTRCANLELIMQDLLLREGARRASENGVSAIGSALFINVEGDTKQVEEENKETPSIENKILRKQRSSPVECQIPGCIEKKKKLFEQNNKLTENVNKLNEEINTLIKDKKEEESKLKQIELNSEKIIKEHEELAELAEKRGNDAKAVKLTLQQVQSERDNLKQAIAYLERRCYALEQLGLEHGIVLVNEPTLPEGILKSLTREELEFNVRQSKETQTALTVDDLGINERTMDELQIRIRVMQSTFAEDKASMREQLEDIERILKLKTELTNTLTNQLNEAAKREKFEDDRNQSERDLFKRRIEELGKIAERVPILESEIEKAMIEKSRCELRLRDLEESFNDNMEKSLEISLKREKAQERYWSERIDAVNRKSREISAQLEHEKRRAADERLKWAVEKADLERRLTSAIEHIEQLFSKLNCPRRDVQCEVRPRTSNKYVFCRPNQHDQQVDNADLRDEQLEQLVDERVAILAAELLEKQQHRRKTLNQPIPSTGISAPDFLKISFQRKGGLVEFGGSIPLEKLHGSQQLFVPFSSTNSISIASLPTNLGYQFSEDKAFMVKSCEQLIKKEEEEDTDEEDFSKLKIPRHLSLPHNRLIGSTKSILRSHSAPRRQEVDRSIKQLFEEQIEQSHFGVADKLREQVKILYEKAGYKEELFDQLNSWLQALAENEKYCYELKNQNLVLKRANCDLRGKLKDAELELWIYRTEPRREALIQNSFINKGKWKRSCSAEQLGGIFGPPLLRAEQLKRWKEMAGTCFREVNHLRKRLTKIENDRLSQIGQLSILKGELAMAKCQAIHSASVAKFAEERGRNSSLDEKWKSVPELDETEDFKLEKEKISGSLRIKKRRKAIDERDRSIVSEALRRQFTTMKEDRDRKVDEHERIREELKIEQNKVLEMAEKLKQIVAECGLLRRENSMYEQKCVEMDRDRQKMYLVMFRKGQQAANQKLEEEMDEKTELQVVLNFLHDAFFYYLLSKGSAREHLQAIMTMLNFTAEQKDKIYKQREKSLQL</sequence>
<feature type="coiled-coil region" evidence="1">
    <location>
        <begin position="1044"/>
        <end position="1078"/>
    </location>
</feature>
<comment type="caution">
    <text evidence="2">The sequence shown here is derived from an EMBL/GenBank/DDBJ whole genome shotgun (WGS) entry which is preliminary data.</text>
</comment>
<feature type="coiled-coil region" evidence="1">
    <location>
        <begin position="539"/>
        <end position="591"/>
    </location>
</feature>
<gene>
    <name evidence="2" type="ORF">Mgra_00005888</name>
</gene>
<dbReference type="AlphaFoldDB" id="A0A8S9ZMU8"/>
<dbReference type="OrthoDB" id="5807119at2759"/>
<evidence type="ECO:0000313" key="3">
    <source>
        <dbReference type="Proteomes" id="UP000605970"/>
    </source>
</evidence>
<dbReference type="EMBL" id="JABEBT010000052">
    <property type="protein sequence ID" value="KAF7634740.1"/>
    <property type="molecule type" value="Genomic_DNA"/>
</dbReference>
<feature type="coiled-coil region" evidence="1">
    <location>
        <begin position="254"/>
        <end position="344"/>
    </location>
</feature>
<organism evidence="2 3">
    <name type="scientific">Meloidogyne graminicola</name>
    <dbReference type="NCBI Taxonomy" id="189291"/>
    <lineage>
        <taxon>Eukaryota</taxon>
        <taxon>Metazoa</taxon>
        <taxon>Ecdysozoa</taxon>
        <taxon>Nematoda</taxon>
        <taxon>Chromadorea</taxon>
        <taxon>Rhabditida</taxon>
        <taxon>Tylenchina</taxon>
        <taxon>Tylenchomorpha</taxon>
        <taxon>Tylenchoidea</taxon>
        <taxon>Meloidogynidae</taxon>
        <taxon>Meloidogyninae</taxon>
        <taxon>Meloidogyne</taxon>
    </lineage>
</organism>
<dbReference type="Proteomes" id="UP000605970">
    <property type="component" value="Unassembled WGS sequence"/>
</dbReference>
<accession>A0A8S9ZMU8</accession>
<dbReference type="PANTHER" id="PTHR23159:SF31">
    <property type="entry name" value="CENTROSOME-ASSOCIATED PROTEIN CEP250 ISOFORM X1"/>
    <property type="match status" value="1"/>
</dbReference>
<reference evidence="2" key="1">
    <citation type="journal article" date="2020" name="Ecol. Evol.">
        <title>Genome structure and content of the rice root-knot nematode (Meloidogyne graminicola).</title>
        <authorList>
            <person name="Phan N.T."/>
            <person name="Danchin E.G.J."/>
            <person name="Klopp C."/>
            <person name="Perfus-Barbeoch L."/>
            <person name="Kozlowski D.K."/>
            <person name="Koutsovoulos G.D."/>
            <person name="Lopez-Roques C."/>
            <person name="Bouchez O."/>
            <person name="Zahm M."/>
            <person name="Besnard G."/>
            <person name="Bellafiore S."/>
        </authorList>
    </citation>
    <scope>NUCLEOTIDE SEQUENCE</scope>
    <source>
        <strain evidence="2">VN-18</strain>
    </source>
</reference>
<evidence type="ECO:0000313" key="2">
    <source>
        <dbReference type="EMBL" id="KAF7634740.1"/>
    </source>
</evidence>
<keyword evidence="1" id="KW-0175">Coiled coil</keyword>
<proteinExistence type="predicted"/>
<evidence type="ECO:0008006" key="4">
    <source>
        <dbReference type="Google" id="ProtNLM"/>
    </source>
</evidence>